<dbReference type="PANTHER" id="PTHR33055:SF13">
    <property type="entry name" value="TRANSPOSASE"/>
    <property type="match status" value="1"/>
</dbReference>
<evidence type="ECO:0000313" key="3">
    <source>
        <dbReference type="EMBL" id="SHF90187.1"/>
    </source>
</evidence>
<dbReference type="PANTHER" id="PTHR33055">
    <property type="entry name" value="TRANSPOSASE FOR INSERTION SEQUENCE ELEMENT IS1111A"/>
    <property type="match status" value="1"/>
</dbReference>
<evidence type="ECO:0000313" key="4">
    <source>
        <dbReference type="Proteomes" id="UP000184076"/>
    </source>
</evidence>
<accession>A0A1M5FF37</accession>
<dbReference type="AlphaFoldDB" id="A0A1M5FF37"/>
<dbReference type="STRING" id="1121391.SAMN02745206_02877"/>
<proteinExistence type="predicted"/>
<gene>
    <name evidence="3" type="ORF">SAMN02745206_02877</name>
</gene>
<dbReference type="OrthoDB" id="9795150at2"/>
<sequence>MPETIVIGIDIAKRTFDVAFGVGGTITTFPNDDDGHEALLNKLSGHSVDLIAMEATGGLERALACSLQAAGYAVAVLNPRQARHFAKAMGYLAKTDRIDARALAELALFLANRPDRHRYVRPLPTPERQALQSLVARRRQLVEMVVAETQRLSSCHVSTKKSIETVIQTLRAELKEIEGKISVHIKIHHADLAHLLITVPGVGPTTVAVLIAEVPELGQLSRREISALIGVAPFNRDSGQMRGKRTIFGGRAQVRHCLYMATLAAIRCNKVIKRFYDRLIATGKLKKVAIVACMRKLLTILNAMARTGESWDESLHAAWH</sequence>
<dbReference type="InterPro" id="IPR003346">
    <property type="entry name" value="Transposase_20"/>
</dbReference>
<keyword evidence="4" id="KW-1185">Reference proteome</keyword>
<dbReference type="RefSeq" id="WP_073040658.1">
    <property type="nucleotide sequence ID" value="NZ_FQVB01000031.1"/>
</dbReference>
<feature type="domain" description="Transposase IS116/IS110/IS902 C-terminal" evidence="2">
    <location>
        <begin position="193"/>
        <end position="276"/>
    </location>
</feature>
<evidence type="ECO:0000259" key="1">
    <source>
        <dbReference type="Pfam" id="PF01548"/>
    </source>
</evidence>
<dbReference type="Proteomes" id="UP000184076">
    <property type="component" value="Unassembled WGS sequence"/>
</dbReference>
<dbReference type="Pfam" id="PF02371">
    <property type="entry name" value="Transposase_20"/>
    <property type="match status" value="1"/>
</dbReference>
<dbReference type="GO" id="GO:0004803">
    <property type="term" value="F:transposase activity"/>
    <property type="evidence" value="ECO:0007669"/>
    <property type="project" value="InterPro"/>
</dbReference>
<dbReference type="EMBL" id="FQVB01000031">
    <property type="protein sequence ID" value="SHF90187.1"/>
    <property type="molecule type" value="Genomic_DNA"/>
</dbReference>
<dbReference type="GO" id="GO:0003677">
    <property type="term" value="F:DNA binding"/>
    <property type="evidence" value="ECO:0007669"/>
    <property type="project" value="InterPro"/>
</dbReference>
<feature type="domain" description="Transposase IS110-like N-terminal" evidence="1">
    <location>
        <begin position="7"/>
        <end position="154"/>
    </location>
</feature>
<reference evidence="4" key="1">
    <citation type="submission" date="2016-11" db="EMBL/GenBank/DDBJ databases">
        <authorList>
            <person name="Varghese N."/>
            <person name="Submissions S."/>
        </authorList>
    </citation>
    <scope>NUCLEOTIDE SEQUENCE [LARGE SCALE GENOMIC DNA]</scope>
    <source>
        <strain evidence="4">DSM 9756</strain>
    </source>
</reference>
<dbReference type="InterPro" id="IPR002525">
    <property type="entry name" value="Transp_IS110-like_N"/>
</dbReference>
<dbReference type="GO" id="GO:0006313">
    <property type="term" value="P:DNA transposition"/>
    <property type="evidence" value="ECO:0007669"/>
    <property type="project" value="InterPro"/>
</dbReference>
<dbReference type="InterPro" id="IPR047650">
    <property type="entry name" value="Transpos_IS110"/>
</dbReference>
<dbReference type="Pfam" id="PF01548">
    <property type="entry name" value="DEDD_Tnp_IS110"/>
    <property type="match status" value="1"/>
</dbReference>
<evidence type="ECO:0000259" key="2">
    <source>
        <dbReference type="Pfam" id="PF02371"/>
    </source>
</evidence>
<organism evidence="3 4">
    <name type="scientific">Desulfacinum infernum DSM 9756</name>
    <dbReference type="NCBI Taxonomy" id="1121391"/>
    <lineage>
        <taxon>Bacteria</taxon>
        <taxon>Pseudomonadati</taxon>
        <taxon>Thermodesulfobacteriota</taxon>
        <taxon>Syntrophobacteria</taxon>
        <taxon>Syntrophobacterales</taxon>
        <taxon>Syntrophobacteraceae</taxon>
        <taxon>Desulfacinum</taxon>
    </lineage>
</organism>
<dbReference type="NCBIfam" id="NF033542">
    <property type="entry name" value="transpos_IS110"/>
    <property type="match status" value="1"/>
</dbReference>
<name>A0A1M5FF37_9BACT</name>
<protein>
    <submittedName>
        <fullName evidence="3">Transposase</fullName>
    </submittedName>
</protein>